<proteinExistence type="inferred from homology"/>
<organism evidence="6 7">
    <name type="scientific">Cherax quadricarinatus</name>
    <name type="common">Australian red claw crayfish</name>
    <dbReference type="NCBI Taxonomy" id="27406"/>
    <lineage>
        <taxon>Eukaryota</taxon>
        <taxon>Metazoa</taxon>
        <taxon>Ecdysozoa</taxon>
        <taxon>Arthropoda</taxon>
        <taxon>Crustacea</taxon>
        <taxon>Multicrustacea</taxon>
        <taxon>Malacostraca</taxon>
        <taxon>Eumalacostraca</taxon>
        <taxon>Eucarida</taxon>
        <taxon>Decapoda</taxon>
        <taxon>Pleocyemata</taxon>
        <taxon>Astacidea</taxon>
        <taxon>Parastacoidea</taxon>
        <taxon>Parastacidae</taxon>
        <taxon>Cherax</taxon>
    </lineage>
</organism>
<name>A0AAW0XJR2_CHEQU</name>
<evidence type="ECO:0000256" key="3">
    <source>
        <dbReference type="ARBA" id="ARBA00022676"/>
    </source>
</evidence>
<dbReference type="GO" id="GO:0035252">
    <property type="term" value="F:UDP-xylosyltransferase activity"/>
    <property type="evidence" value="ECO:0007669"/>
    <property type="project" value="TreeGrafter"/>
</dbReference>
<evidence type="ECO:0000313" key="6">
    <source>
        <dbReference type="EMBL" id="KAK8744778.1"/>
    </source>
</evidence>
<keyword evidence="7" id="KW-1185">Reference proteome</keyword>
<evidence type="ECO:0000256" key="2">
    <source>
        <dbReference type="ARBA" id="ARBA00006351"/>
    </source>
</evidence>
<evidence type="ECO:0000256" key="1">
    <source>
        <dbReference type="ARBA" id="ARBA00004606"/>
    </source>
</evidence>
<protein>
    <submittedName>
        <fullName evidence="6">Uncharacterized protein</fullName>
    </submittedName>
</protein>
<evidence type="ECO:0000256" key="4">
    <source>
        <dbReference type="ARBA" id="ARBA00022679"/>
    </source>
</evidence>
<dbReference type="GO" id="GO:0016266">
    <property type="term" value="P:protein O-linked glycosylation via N-acetyl-galactosamine"/>
    <property type="evidence" value="ECO:0007669"/>
    <property type="project" value="TreeGrafter"/>
</dbReference>
<accession>A0AAW0XJR2</accession>
<feature type="non-terminal residue" evidence="6">
    <location>
        <position position="1"/>
    </location>
</feature>
<comment type="caution">
    <text evidence="6">The sequence shown here is derived from an EMBL/GenBank/DDBJ whole genome shotgun (WGS) entry which is preliminary data.</text>
</comment>
<evidence type="ECO:0000313" key="7">
    <source>
        <dbReference type="Proteomes" id="UP001445076"/>
    </source>
</evidence>
<reference evidence="6 7" key="1">
    <citation type="journal article" date="2024" name="BMC Genomics">
        <title>Genome assembly of redclaw crayfish (Cherax quadricarinatus) provides insights into its immune adaptation and hypoxia tolerance.</title>
        <authorList>
            <person name="Liu Z."/>
            <person name="Zheng J."/>
            <person name="Li H."/>
            <person name="Fang K."/>
            <person name="Wang S."/>
            <person name="He J."/>
            <person name="Zhou D."/>
            <person name="Weng S."/>
            <person name="Chi M."/>
            <person name="Gu Z."/>
            <person name="He J."/>
            <person name="Li F."/>
            <person name="Wang M."/>
        </authorList>
    </citation>
    <scope>NUCLEOTIDE SEQUENCE [LARGE SCALE GENOMIC DNA]</scope>
    <source>
        <strain evidence="6">ZL_2023a</strain>
    </source>
</reference>
<keyword evidence="5" id="KW-0735">Signal-anchor</keyword>
<dbReference type="AlphaFoldDB" id="A0AAW0XJR2"/>
<comment type="similarity">
    <text evidence="2">Belongs to the glycosyltransferase 8 family.</text>
</comment>
<dbReference type="InterPro" id="IPR051993">
    <property type="entry name" value="Glycosyltransferase_8"/>
</dbReference>
<dbReference type="GO" id="GO:0016020">
    <property type="term" value="C:membrane"/>
    <property type="evidence" value="ECO:0007669"/>
    <property type="project" value="UniProtKB-SubCell"/>
</dbReference>
<dbReference type="Proteomes" id="UP001445076">
    <property type="component" value="Unassembled WGS sequence"/>
</dbReference>
<comment type="subcellular location">
    <subcellularLocation>
        <location evidence="1">Membrane</location>
        <topology evidence="1">Single-pass type II membrane protein</topology>
    </subcellularLocation>
</comment>
<gene>
    <name evidence="6" type="ORF">OTU49_000611</name>
</gene>
<keyword evidence="3" id="KW-0328">Glycosyltransferase</keyword>
<evidence type="ECO:0000256" key="5">
    <source>
        <dbReference type="ARBA" id="ARBA00022968"/>
    </source>
</evidence>
<dbReference type="PANTHER" id="PTHR46012">
    <property type="entry name" value="IP22168P"/>
    <property type="match status" value="1"/>
</dbReference>
<keyword evidence="4" id="KW-0808">Transferase</keyword>
<keyword evidence="5" id="KW-0812">Transmembrane</keyword>
<dbReference type="Gene3D" id="3.90.550.10">
    <property type="entry name" value="Spore Coat Polysaccharide Biosynthesis Protein SpsA, Chain A"/>
    <property type="match status" value="1"/>
</dbReference>
<dbReference type="InterPro" id="IPR029044">
    <property type="entry name" value="Nucleotide-diphossugar_trans"/>
</dbReference>
<dbReference type="PANTHER" id="PTHR46012:SF2">
    <property type="entry name" value="IP22168P"/>
    <property type="match status" value="1"/>
</dbReference>
<sequence length="153" mass="17581">GIMHMNITRMRKFSEGWTAANMKMFDKYKKKIKLADQDILNILFHKYGELVYELGCEWNYRIFQCSQGYNMCPHAATNGVSILHGNAMAFVNGAEMKLQVIFESWEQHVLGSSLDHLLATIWDKLEAVSTNHQPSKCARVSNINNILTKELQK</sequence>
<dbReference type="SUPFAM" id="SSF53448">
    <property type="entry name" value="Nucleotide-diphospho-sugar transferases"/>
    <property type="match status" value="1"/>
</dbReference>
<dbReference type="EMBL" id="JARKIK010000021">
    <property type="protein sequence ID" value="KAK8744778.1"/>
    <property type="molecule type" value="Genomic_DNA"/>
</dbReference>
<feature type="non-terminal residue" evidence="6">
    <location>
        <position position="153"/>
    </location>
</feature>